<reference evidence="1 2" key="1">
    <citation type="submission" date="2016-10" db="EMBL/GenBank/DDBJ databases">
        <authorList>
            <person name="Varghese N."/>
            <person name="Submissions S."/>
        </authorList>
    </citation>
    <scope>NUCLEOTIDE SEQUENCE [LARGE SCALE GENOMIC DNA]</scope>
    <source>
        <strain evidence="1 2">DSM 9169</strain>
    </source>
</reference>
<organism evidence="1 2">
    <name type="scientific">Schaalia radingae</name>
    <dbReference type="NCBI Taxonomy" id="131110"/>
    <lineage>
        <taxon>Bacteria</taxon>
        <taxon>Bacillati</taxon>
        <taxon>Actinomycetota</taxon>
        <taxon>Actinomycetes</taxon>
        <taxon>Actinomycetales</taxon>
        <taxon>Actinomycetaceae</taxon>
        <taxon>Schaalia</taxon>
    </lineage>
</organism>
<evidence type="ECO:0000313" key="1">
    <source>
        <dbReference type="EMBL" id="SDT90430.1"/>
    </source>
</evidence>
<name>A0ABY0V6H4_9ACTO</name>
<proteinExistence type="predicted"/>
<dbReference type="Proteomes" id="UP000198976">
    <property type="component" value="Chromosome I"/>
</dbReference>
<gene>
    <name evidence="1" type="ORF">SAMN04489714_0745</name>
</gene>
<sequence>MICDIGGGVTDEDLEVIEKLSFDFARVGFTAVAVRPAHADIAVDGSRLASFIERVHRTGVKVIVRLSGARVPGSSEGAFVNFEQDVSSLVVRTRAALKAGADGIDLGIIREDDQSGDDQAQRFTQLIHILQAELADFDRMPILAAESSITTPHALSRHLEEDWFHHLRDDALVTCPWDINQLRARIERTLSKRSNLGHVSAWQWSHCPTDNRPVSPVPGSWEEGADQWRRNAMALVALSLPGAAYTPFDRLAGRRNFDAHDGAHVEWEPSEDARREREMVSRALRIRVERSMGSGSLAYVNHLAWAHEGVGVHLCAGVMVVVNASDTPVEVPPEHALLLDSTGRSGGEPNQPTVVGPDQCAWFEAALVQAPPVSSYS</sequence>
<dbReference type="EMBL" id="LT629792">
    <property type="protein sequence ID" value="SDT90430.1"/>
    <property type="molecule type" value="Genomic_DNA"/>
</dbReference>
<accession>A0ABY0V6H4</accession>
<keyword evidence="2" id="KW-1185">Reference proteome</keyword>
<dbReference type="CDD" id="cd00945">
    <property type="entry name" value="Aldolase_Class_I"/>
    <property type="match status" value="1"/>
</dbReference>
<evidence type="ECO:0000313" key="2">
    <source>
        <dbReference type="Proteomes" id="UP000198976"/>
    </source>
</evidence>
<protein>
    <submittedName>
        <fullName evidence="1">Alpha-glucosidase</fullName>
    </submittedName>
</protein>